<feature type="non-terminal residue" evidence="1">
    <location>
        <position position="1"/>
    </location>
</feature>
<dbReference type="EMBL" id="HACA01003228">
    <property type="protein sequence ID" value="CDW20589.1"/>
    <property type="molecule type" value="Transcribed_RNA"/>
</dbReference>
<name>A0A0K2T3D5_LEPSM</name>
<accession>A0A0K2T3D5</accession>
<sequence length="101" mass="11314">SALSICNRTTIRPAITLGFFSKWIDNSNGSFGLSIELKVVWQRQSENQTPPHPHPHSDNFHLNATFINWGQLSEFITPGKSKHVNHLNSSLSVTNVDVSFI</sequence>
<evidence type="ECO:0000313" key="1">
    <source>
        <dbReference type="EMBL" id="CDW20589.1"/>
    </source>
</evidence>
<protein>
    <submittedName>
        <fullName evidence="1">Uncharacterized protein</fullName>
    </submittedName>
</protein>
<dbReference type="AlphaFoldDB" id="A0A0K2T3D5"/>
<reference evidence="1" key="1">
    <citation type="submission" date="2014-05" db="EMBL/GenBank/DDBJ databases">
        <authorList>
            <person name="Chronopoulou M."/>
        </authorList>
    </citation>
    <scope>NUCLEOTIDE SEQUENCE</scope>
    <source>
        <tissue evidence="1">Whole organism</tissue>
    </source>
</reference>
<proteinExistence type="predicted"/>
<organism evidence="1">
    <name type="scientific">Lepeophtheirus salmonis</name>
    <name type="common">Salmon louse</name>
    <name type="synonym">Caligus salmonis</name>
    <dbReference type="NCBI Taxonomy" id="72036"/>
    <lineage>
        <taxon>Eukaryota</taxon>
        <taxon>Metazoa</taxon>
        <taxon>Ecdysozoa</taxon>
        <taxon>Arthropoda</taxon>
        <taxon>Crustacea</taxon>
        <taxon>Multicrustacea</taxon>
        <taxon>Hexanauplia</taxon>
        <taxon>Copepoda</taxon>
        <taxon>Siphonostomatoida</taxon>
        <taxon>Caligidae</taxon>
        <taxon>Lepeophtheirus</taxon>
    </lineage>
</organism>